<dbReference type="Gene3D" id="1.20.1170.10">
    <property type="match status" value="1"/>
</dbReference>
<name>A0A2I1BVF8_ASPN1</name>
<dbReference type="SUPFAM" id="SSF58100">
    <property type="entry name" value="Bacterial hemolysins"/>
    <property type="match status" value="1"/>
</dbReference>
<gene>
    <name evidence="2" type="ORF">P174DRAFT_414299</name>
</gene>
<dbReference type="OMA" id="GIHEFTR"/>
<evidence type="ECO:0000256" key="1">
    <source>
        <dbReference type="SAM" id="Coils"/>
    </source>
</evidence>
<dbReference type="CDD" id="cd22656">
    <property type="entry name" value="ClyA_Cry6Aa-like"/>
    <property type="match status" value="1"/>
</dbReference>
<dbReference type="OrthoDB" id="5066239at2759"/>
<keyword evidence="3" id="KW-1185">Reference proteome</keyword>
<dbReference type="STRING" id="1392255.A0A2I1BVF8"/>
<dbReference type="GeneID" id="36531712"/>
<dbReference type="AlphaFoldDB" id="A0A2I1BVF8"/>
<dbReference type="RefSeq" id="XP_024677957.1">
    <property type="nucleotide sequence ID" value="XM_024824387.1"/>
</dbReference>
<dbReference type="VEuPathDB" id="FungiDB:P174DRAFT_414299"/>
<dbReference type="Proteomes" id="UP000234474">
    <property type="component" value="Unassembled WGS sequence"/>
</dbReference>
<proteinExistence type="predicted"/>
<reference evidence="3" key="1">
    <citation type="journal article" date="2018" name="Proc. Natl. Acad. Sci. U.S.A.">
        <title>Linking secondary metabolites to gene clusters through genome sequencing of six diverse Aspergillus species.</title>
        <authorList>
            <person name="Kaerboelling I."/>
            <person name="Vesth T.C."/>
            <person name="Frisvad J.C."/>
            <person name="Nybo J.L."/>
            <person name="Theobald S."/>
            <person name="Kuo A."/>
            <person name="Bowyer P."/>
            <person name="Matsuda Y."/>
            <person name="Mondo S."/>
            <person name="Lyhne E.K."/>
            <person name="Kogle M.E."/>
            <person name="Clum A."/>
            <person name="Lipzen A."/>
            <person name="Salamov A."/>
            <person name="Ngan C.Y."/>
            <person name="Daum C."/>
            <person name="Chiniquy J."/>
            <person name="Barry K."/>
            <person name="LaButti K."/>
            <person name="Haridas S."/>
            <person name="Simmons B.A."/>
            <person name="Magnuson J.K."/>
            <person name="Mortensen U.H."/>
            <person name="Larsen T.O."/>
            <person name="Grigoriev I.V."/>
            <person name="Baker S.E."/>
            <person name="Andersen M.R."/>
        </authorList>
    </citation>
    <scope>NUCLEOTIDE SEQUENCE [LARGE SCALE GENOMIC DNA]</scope>
    <source>
        <strain evidence="3">IBT 16806</strain>
    </source>
</reference>
<accession>A0A2I1BVF8</accession>
<organism evidence="2 3">
    <name type="scientific">Aspergillus novofumigatus (strain IBT 16806)</name>
    <dbReference type="NCBI Taxonomy" id="1392255"/>
    <lineage>
        <taxon>Eukaryota</taxon>
        <taxon>Fungi</taxon>
        <taxon>Dikarya</taxon>
        <taxon>Ascomycota</taxon>
        <taxon>Pezizomycotina</taxon>
        <taxon>Eurotiomycetes</taxon>
        <taxon>Eurotiomycetidae</taxon>
        <taxon>Eurotiales</taxon>
        <taxon>Aspergillaceae</taxon>
        <taxon>Aspergillus</taxon>
        <taxon>Aspergillus subgen. Fumigati</taxon>
    </lineage>
</organism>
<sequence>MPEILDEEWHPVGEDDKAIKDAFGKVLIEGPNSFVKGEPESPSFILKTKGYYDLQLYVLGGIRFPDSDRKFESVYPKKGVQVLEDLDPGIHEFTRDTVVAIAQHCKEFVDKGLGRLTTLASGTITYAEEAMGLLKLEGETSFKDQIPVLLDPRYKTQPKDEEFKEALEGATMALNRLRSTAKEKQEDTQEVVTLLTSFVVNTSKDKKEAELLQQQFRDGPVIDRITKEKRIEKNGQPIKPFSKLLDAEIIRLQEEIEREIERASYERDVMSKHEPQPFAAAEGDIIGVIMDAYTYNLAEKKYNEMLELEKTHTKEKTDVRRYITMVRALLLHMETLVPQMAKALEAAEELQELFETQADNFDKLRLKLAGIQEGVDAQGLKWRKAWITTNIDKSVQKLEEIKQAALAFDRTAKIKVVEVERRLSRFQSRPLNGYK</sequence>
<evidence type="ECO:0000313" key="3">
    <source>
        <dbReference type="Proteomes" id="UP000234474"/>
    </source>
</evidence>
<evidence type="ECO:0000313" key="2">
    <source>
        <dbReference type="EMBL" id="PKX89362.1"/>
    </source>
</evidence>
<protein>
    <submittedName>
        <fullName evidence="2">Uncharacterized protein</fullName>
    </submittedName>
</protein>
<keyword evidence="1" id="KW-0175">Coiled coil</keyword>
<dbReference type="EMBL" id="MSZS01000010">
    <property type="protein sequence ID" value="PKX89362.1"/>
    <property type="molecule type" value="Genomic_DNA"/>
</dbReference>
<comment type="caution">
    <text evidence="2">The sequence shown here is derived from an EMBL/GenBank/DDBJ whole genome shotgun (WGS) entry which is preliminary data.</text>
</comment>
<feature type="coiled-coil region" evidence="1">
    <location>
        <begin position="340"/>
        <end position="367"/>
    </location>
</feature>